<dbReference type="Proteomes" id="UP001165565">
    <property type="component" value="Unassembled WGS sequence"/>
</dbReference>
<comment type="caution">
    <text evidence="6">The sequence shown here is derived from an EMBL/GenBank/DDBJ whole genome shotgun (WGS) entry which is preliminary data.</text>
</comment>
<dbReference type="Gene3D" id="2.40.100.10">
    <property type="entry name" value="Cyclophilin-like"/>
    <property type="match status" value="1"/>
</dbReference>
<reference evidence="6" key="1">
    <citation type="submission" date="2022-06" db="EMBL/GenBank/DDBJ databases">
        <title>Sphingomonas sp. nov. isolated from rhizosphere soil of tomato.</title>
        <authorList>
            <person name="Dong H."/>
            <person name="Gao R."/>
        </authorList>
    </citation>
    <scope>NUCLEOTIDE SEQUENCE</scope>
    <source>
        <strain evidence="6">MMSM24</strain>
    </source>
</reference>
<feature type="signal peptide" evidence="4">
    <location>
        <begin position="1"/>
        <end position="23"/>
    </location>
</feature>
<accession>A0AA41Z7Q7</accession>
<feature type="domain" description="PPIase cyclophilin-type" evidence="5">
    <location>
        <begin position="42"/>
        <end position="197"/>
    </location>
</feature>
<sequence>MRCPIVLSAALLALLPTALVAQTAPPAAAPTPAGIVNVTVTTSMGPIVIAIDREHAPITAANFLKYVDQKRLDGVNFYRAVKIQDNYGFIQFGTQNDPKRTLPPIAHEPTSKTGLSHVDGAISMAMDKPGTAAGDFFVIVGDMKPMDATATDPGYAVFGKVVSGMDLVHRIMEAPTSPTRGVGVMKGQMLEPVIKVISVRRSPTTPVTAPAPIATPAPKP</sequence>
<evidence type="ECO:0000256" key="4">
    <source>
        <dbReference type="SAM" id="SignalP"/>
    </source>
</evidence>
<evidence type="ECO:0000256" key="1">
    <source>
        <dbReference type="ARBA" id="ARBA00013194"/>
    </source>
</evidence>
<keyword evidence="7" id="KW-1185">Reference proteome</keyword>
<dbReference type="Pfam" id="PF00160">
    <property type="entry name" value="Pro_isomerase"/>
    <property type="match status" value="1"/>
</dbReference>
<dbReference type="InterPro" id="IPR044665">
    <property type="entry name" value="E_coli_cyclophilin_A-like"/>
</dbReference>
<organism evidence="6 7">
    <name type="scientific">Sphingomonas lycopersici</name>
    <dbReference type="NCBI Taxonomy" id="2951807"/>
    <lineage>
        <taxon>Bacteria</taxon>
        <taxon>Pseudomonadati</taxon>
        <taxon>Pseudomonadota</taxon>
        <taxon>Alphaproteobacteria</taxon>
        <taxon>Sphingomonadales</taxon>
        <taxon>Sphingomonadaceae</taxon>
        <taxon>Sphingomonas</taxon>
    </lineage>
</organism>
<name>A0AA41Z7Q7_9SPHN</name>
<keyword evidence="4" id="KW-0732">Signal</keyword>
<dbReference type="PANTHER" id="PTHR43246">
    <property type="entry name" value="PEPTIDYL-PROLYL CIS-TRANS ISOMERASE CYP38, CHLOROPLASTIC"/>
    <property type="match status" value="1"/>
</dbReference>
<protein>
    <recommendedName>
        <fullName evidence="1">peptidylprolyl isomerase</fullName>
        <ecNumber evidence="1">5.2.1.8</ecNumber>
    </recommendedName>
</protein>
<dbReference type="GO" id="GO:0003755">
    <property type="term" value="F:peptidyl-prolyl cis-trans isomerase activity"/>
    <property type="evidence" value="ECO:0007669"/>
    <property type="project" value="UniProtKB-KW"/>
</dbReference>
<proteinExistence type="predicted"/>
<feature type="chain" id="PRO_5041447464" description="peptidylprolyl isomerase" evidence="4">
    <location>
        <begin position="24"/>
        <end position="220"/>
    </location>
</feature>
<dbReference type="PROSITE" id="PS50072">
    <property type="entry name" value="CSA_PPIASE_2"/>
    <property type="match status" value="1"/>
</dbReference>
<keyword evidence="3 6" id="KW-0413">Isomerase</keyword>
<evidence type="ECO:0000313" key="6">
    <source>
        <dbReference type="EMBL" id="MCW6534473.1"/>
    </source>
</evidence>
<gene>
    <name evidence="6" type="ORF">NEE01_06700</name>
</gene>
<dbReference type="EC" id="5.2.1.8" evidence="1"/>
<dbReference type="EMBL" id="JANFAV010000003">
    <property type="protein sequence ID" value="MCW6534473.1"/>
    <property type="molecule type" value="Genomic_DNA"/>
</dbReference>
<dbReference type="AlphaFoldDB" id="A0AA41Z7Q7"/>
<dbReference type="InterPro" id="IPR002130">
    <property type="entry name" value="Cyclophilin-type_PPIase_dom"/>
</dbReference>
<dbReference type="InterPro" id="IPR029000">
    <property type="entry name" value="Cyclophilin-like_dom_sf"/>
</dbReference>
<keyword evidence="2" id="KW-0697">Rotamase</keyword>
<evidence type="ECO:0000256" key="2">
    <source>
        <dbReference type="ARBA" id="ARBA00023110"/>
    </source>
</evidence>
<dbReference type="SUPFAM" id="SSF50891">
    <property type="entry name" value="Cyclophilin-like"/>
    <property type="match status" value="1"/>
</dbReference>
<evidence type="ECO:0000259" key="5">
    <source>
        <dbReference type="PROSITE" id="PS50072"/>
    </source>
</evidence>
<evidence type="ECO:0000256" key="3">
    <source>
        <dbReference type="ARBA" id="ARBA00023235"/>
    </source>
</evidence>
<evidence type="ECO:0000313" key="7">
    <source>
        <dbReference type="Proteomes" id="UP001165565"/>
    </source>
</evidence>